<feature type="transmembrane region" description="Helical" evidence="1">
    <location>
        <begin position="7"/>
        <end position="24"/>
    </location>
</feature>
<feature type="transmembrane region" description="Helical" evidence="1">
    <location>
        <begin position="30"/>
        <end position="50"/>
    </location>
</feature>
<feature type="transmembrane region" description="Helical" evidence="1">
    <location>
        <begin position="62"/>
        <end position="79"/>
    </location>
</feature>
<evidence type="ECO:0000313" key="3">
    <source>
        <dbReference type="Proteomes" id="UP000318093"/>
    </source>
</evidence>
<evidence type="ECO:0000256" key="1">
    <source>
        <dbReference type="SAM" id="Phobius"/>
    </source>
</evidence>
<dbReference type="PANTHER" id="PTHR37309:SF1">
    <property type="entry name" value="SLR0284 PROTEIN"/>
    <property type="match status" value="1"/>
</dbReference>
<reference evidence="2 3" key="1">
    <citation type="journal article" date="2019" name="Nat. Microbiol.">
        <title>Mediterranean grassland soil C-N compound turnover is dependent on rainfall and depth, and is mediated by genomically divergent microorganisms.</title>
        <authorList>
            <person name="Diamond S."/>
            <person name="Andeer P.F."/>
            <person name="Li Z."/>
            <person name="Crits-Christoph A."/>
            <person name="Burstein D."/>
            <person name="Anantharaman K."/>
            <person name="Lane K.R."/>
            <person name="Thomas B.C."/>
            <person name="Pan C."/>
            <person name="Northen T.R."/>
            <person name="Banfield J.F."/>
        </authorList>
    </citation>
    <scope>NUCLEOTIDE SEQUENCE [LARGE SCALE GENOMIC DNA]</scope>
    <source>
        <strain evidence="2">NP_6</strain>
    </source>
</reference>
<organism evidence="2 3">
    <name type="scientific">Candidatus Segetimicrobium genomatis</name>
    <dbReference type="NCBI Taxonomy" id="2569760"/>
    <lineage>
        <taxon>Bacteria</taxon>
        <taxon>Bacillati</taxon>
        <taxon>Candidatus Sysuimicrobiota</taxon>
        <taxon>Candidatus Sysuimicrobiia</taxon>
        <taxon>Candidatus Sysuimicrobiales</taxon>
        <taxon>Candidatus Segetimicrobiaceae</taxon>
        <taxon>Candidatus Segetimicrobium</taxon>
    </lineage>
</organism>
<dbReference type="PANTHER" id="PTHR37309">
    <property type="entry name" value="SLR0284 PROTEIN"/>
    <property type="match status" value="1"/>
</dbReference>
<dbReference type="InterPro" id="IPR007165">
    <property type="entry name" value="Phage_holin_4_2"/>
</dbReference>
<sequence length="85" mass="9139">MGFVIRWFINAVALYVTTLIVPGVKVPDFGAVLVAALVLGIVNAGMLYLVAGVTHRLRLESFWWALLGAIVLSVASAVISRQVED</sequence>
<accession>A0A537JQB3</accession>
<dbReference type="Proteomes" id="UP000318093">
    <property type="component" value="Unassembled WGS sequence"/>
</dbReference>
<proteinExistence type="predicted"/>
<name>A0A537JQB3_9BACT</name>
<gene>
    <name evidence="2" type="ORF">E6H03_00580</name>
</gene>
<keyword evidence="1" id="KW-0812">Transmembrane</keyword>
<keyword evidence="1" id="KW-1133">Transmembrane helix</keyword>
<protein>
    <submittedName>
        <fullName evidence="2">Phage holin family protein</fullName>
    </submittedName>
</protein>
<comment type="caution">
    <text evidence="2">The sequence shown here is derived from an EMBL/GenBank/DDBJ whole genome shotgun (WGS) entry which is preliminary data.</text>
</comment>
<dbReference type="AlphaFoldDB" id="A0A537JQB3"/>
<dbReference type="EMBL" id="VBAN01000014">
    <property type="protein sequence ID" value="TMI85366.1"/>
    <property type="molecule type" value="Genomic_DNA"/>
</dbReference>
<evidence type="ECO:0000313" key="2">
    <source>
        <dbReference type="EMBL" id="TMI85366.1"/>
    </source>
</evidence>
<dbReference type="Pfam" id="PF04020">
    <property type="entry name" value="Phage_holin_4_2"/>
    <property type="match status" value="1"/>
</dbReference>
<keyword evidence="1" id="KW-0472">Membrane</keyword>